<feature type="non-terminal residue" evidence="2">
    <location>
        <position position="1"/>
    </location>
</feature>
<name>A0A600DAQ4_SALET</name>
<dbReference type="EMBL" id="AAKMFT010000161">
    <property type="protein sequence ID" value="ECT2693904.1"/>
    <property type="molecule type" value="Genomic_DNA"/>
</dbReference>
<sequence length="24" mass="2807">EGYKYMALLFALLTMVITVIYLIQ</sequence>
<accession>A0A600DAQ4</accession>
<keyword evidence="1" id="KW-0472">Membrane</keyword>
<organism evidence="2">
    <name type="scientific">Salmonella enterica subsp. enterica serovar Reading</name>
    <dbReference type="NCBI Taxonomy" id="165302"/>
    <lineage>
        <taxon>Bacteria</taxon>
        <taxon>Pseudomonadati</taxon>
        <taxon>Pseudomonadota</taxon>
        <taxon>Gammaproteobacteria</taxon>
        <taxon>Enterobacterales</taxon>
        <taxon>Enterobacteriaceae</taxon>
        <taxon>Salmonella</taxon>
    </lineage>
</organism>
<proteinExistence type="predicted"/>
<evidence type="ECO:0000313" key="2">
    <source>
        <dbReference type="EMBL" id="ECT2693904.1"/>
    </source>
</evidence>
<protein>
    <submittedName>
        <fullName evidence="2">Transcriptional regulator</fullName>
    </submittedName>
</protein>
<feature type="transmembrane region" description="Helical" evidence="1">
    <location>
        <begin position="6"/>
        <end position="23"/>
    </location>
</feature>
<evidence type="ECO:0000256" key="1">
    <source>
        <dbReference type="SAM" id="Phobius"/>
    </source>
</evidence>
<dbReference type="AlphaFoldDB" id="A0A600DAQ4"/>
<keyword evidence="1" id="KW-1133">Transmembrane helix</keyword>
<comment type="caution">
    <text evidence="2">The sequence shown here is derived from an EMBL/GenBank/DDBJ whole genome shotgun (WGS) entry which is preliminary data.</text>
</comment>
<reference evidence="2" key="1">
    <citation type="submission" date="2018-08" db="EMBL/GenBank/DDBJ databases">
        <authorList>
            <consortium name="GenomeTrakr network: Whole genome sequencing for foodborne pathogen traceback"/>
        </authorList>
    </citation>
    <scope>NUCLEOTIDE SEQUENCE</scope>
    <source>
        <strain evidence="2">FSIS11812504</strain>
    </source>
</reference>
<keyword evidence="1" id="KW-0812">Transmembrane</keyword>
<gene>
    <name evidence="2" type="ORF">DYT81_23445</name>
</gene>